<gene>
    <name evidence="1" type="ORF">ES724_01675</name>
</gene>
<name>A0A5C7A089_9FLAO</name>
<reference evidence="1 2" key="1">
    <citation type="submission" date="2019-08" db="EMBL/GenBank/DDBJ databases">
        <title>Genome sequence of Gillisia hiemivivida IC154 (type strain).</title>
        <authorList>
            <person name="Bowman J.P."/>
        </authorList>
    </citation>
    <scope>NUCLEOTIDE SEQUENCE [LARGE SCALE GENOMIC DNA]</scope>
    <source>
        <strain evidence="1 2">IC154</strain>
    </source>
</reference>
<protein>
    <submittedName>
        <fullName evidence="1">Uncharacterized protein</fullName>
    </submittedName>
</protein>
<evidence type="ECO:0000313" key="1">
    <source>
        <dbReference type="EMBL" id="TXD95760.1"/>
    </source>
</evidence>
<comment type="caution">
    <text evidence="1">The sequence shown here is derived from an EMBL/GenBank/DDBJ whole genome shotgun (WGS) entry which is preliminary data.</text>
</comment>
<organism evidence="1 2">
    <name type="scientific">Gillisia hiemivivida</name>
    <dbReference type="NCBI Taxonomy" id="291190"/>
    <lineage>
        <taxon>Bacteria</taxon>
        <taxon>Pseudomonadati</taxon>
        <taxon>Bacteroidota</taxon>
        <taxon>Flavobacteriia</taxon>
        <taxon>Flavobacteriales</taxon>
        <taxon>Flavobacteriaceae</taxon>
        <taxon>Gillisia</taxon>
    </lineage>
</organism>
<accession>A0A5C7A089</accession>
<dbReference type="Proteomes" id="UP000321367">
    <property type="component" value="Unassembled WGS sequence"/>
</dbReference>
<dbReference type="RefSeq" id="WP_146928662.1">
    <property type="nucleotide sequence ID" value="NZ_CBCSHZ010000027.1"/>
</dbReference>
<dbReference type="AlphaFoldDB" id="A0A5C7A089"/>
<proteinExistence type="predicted"/>
<keyword evidence="2" id="KW-1185">Reference proteome</keyword>
<sequence>MKGNQITLNPLDIAVLLKIASVNNSSWQQKPLAEALQLSQSEISKSVARSKFAGLLDPTGKKIMKLAFMDFLQYGIRYAFPQQPGAIVRGIPTAHSAKPLSDIINSSENFVWPSGKGKLKGQSIIPLYPAVVDAIQNDESLYEMLALVDAVRVGKAREKELALKELKNRILNGE</sequence>
<dbReference type="OrthoDB" id="194359at2"/>
<evidence type="ECO:0000313" key="2">
    <source>
        <dbReference type="Proteomes" id="UP000321367"/>
    </source>
</evidence>
<dbReference type="EMBL" id="VORY01000001">
    <property type="protein sequence ID" value="TXD95760.1"/>
    <property type="molecule type" value="Genomic_DNA"/>
</dbReference>